<dbReference type="KEGG" id="kpul:GXN76_08325"/>
<dbReference type="InterPro" id="IPR040570">
    <property type="entry name" value="LAL_C2"/>
</dbReference>
<feature type="domain" description="ATP-grasp" evidence="5">
    <location>
        <begin position="115"/>
        <end position="314"/>
    </location>
</feature>
<dbReference type="Gene3D" id="3.30.470.20">
    <property type="entry name" value="ATP-grasp fold, B domain"/>
    <property type="match status" value="1"/>
</dbReference>
<reference evidence="6 7" key="1">
    <citation type="submission" date="2020-01" db="EMBL/GenBank/DDBJ databases">
        <authorList>
            <person name="Gulvik C.A."/>
            <person name="Batra D.G."/>
        </authorList>
    </citation>
    <scope>NUCLEOTIDE SEQUENCE [LARGE SCALE GENOMIC DNA]</scope>
    <source>
        <strain evidence="6 7">W9323</strain>
    </source>
</reference>
<dbReference type="Pfam" id="PF13535">
    <property type="entry name" value="ATP-grasp_4"/>
    <property type="match status" value="1"/>
</dbReference>
<protein>
    <submittedName>
        <fullName evidence="6">ATP-grasp domain-containing protein</fullName>
    </submittedName>
</protein>
<organism evidence="6 7">
    <name type="scientific">Kroppenstedtia pulmonis</name>
    <dbReference type="NCBI Taxonomy" id="1380685"/>
    <lineage>
        <taxon>Bacteria</taxon>
        <taxon>Bacillati</taxon>
        <taxon>Bacillota</taxon>
        <taxon>Bacilli</taxon>
        <taxon>Bacillales</taxon>
        <taxon>Thermoactinomycetaceae</taxon>
        <taxon>Kroppenstedtia</taxon>
    </lineage>
</organism>
<dbReference type="Gene3D" id="3.40.50.20">
    <property type="match status" value="1"/>
</dbReference>
<evidence type="ECO:0000256" key="3">
    <source>
        <dbReference type="ARBA" id="ARBA00022840"/>
    </source>
</evidence>
<dbReference type="InterPro" id="IPR041472">
    <property type="entry name" value="BL00235/CARNS1_N"/>
</dbReference>
<dbReference type="SUPFAM" id="SSF56059">
    <property type="entry name" value="Glutathione synthetase ATP-binding domain-like"/>
    <property type="match status" value="1"/>
</dbReference>
<name>A0A7D3XJ19_9BACL</name>
<dbReference type="GO" id="GO:0005524">
    <property type="term" value="F:ATP binding"/>
    <property type="evidence" value="ECO:0007669"/>
    <property type="project" value="UniProtKB-UniRule"/>
</dbReference>
<sequence>MRNKLLFIESNTTGTGMLALRKTAELGLEPIMFLNQTDRYPELKALGYPVHICDTNDVDKLEESIRQRFSPYEIAGITTTSEFYLEITAVLATRFGLPGNPPEAMKKARIKSLTRQTLEKAGVHQPLFETVRQVSEVRKAVDKIGFPCVLKPADDSGSNDVRLCDSFSEAEEHTRKVLGQTINVRGQKTAGTVLVEQYLEAPEYSVEMFSWQGKTFCIGVTQKEVSGEKCFVESRHLFPASLSQSQKEQMIETVRRALEAVGIRNGATHTEVKWTNKGCAVIEINARLAGGMIPELIRLTTGVDMLEQQIRCAVDGPTILTDPVVEGTAGIQFLMAEKDGTLIQTEGVDTIKELPGIKEVKLTKEPGTSVQVPHNAYQRLGYVIAYGTTADETAGILQKAVEGITFDIR</sequence>
<dbReference type="GO" id="GO:0016874">
    <property type="term" value="F:ligase activity"/>
    <property type="evidence" value="ECO:0007669"/>
    <property type="project" value="UniProtKB-KW"/>
</dbReference>
<dbReference type="SMART" id="SM01209">
    <property type="entry name" value="GARS_A"/>
    <property type="match status" value="1"/>
</dbReference>
<evidence type="ECO:0000256" key="2">
    <source>
        <dbReference type="ARBA" id="ARBA00022741"/>
    </source>
</evidence>
<gene>
    <name evidence="6" type="ORF">GXN76_08325</name>
</gene>
<keyword evidence="1" id="KW-0436">Ligase</keyword>
<dbReference type="InterPro" id="IPR011761">
    <property type="entry name" value="ATP-grasp"/>
</dbReference>
<evidence type="ECO:0000259" key="5">
    <source>
        <dbReference type="PROSITE" id="PS50975"/>
    </source>
</evidence>
<dbReference type="AlphaFoldDB" id="A0A7D3XJ19"/>
<dbReference type="InterPro" id="IPR052032">
    <property type="entry name" value="ATP-dep_AA_Ligase"/>
</dbReference>
<accession>A0A7D3XJ19</accession>
<dbReference type="Pfam" id="PF18603">
    <property type="entry name" value="LAL_C2"/>
    <property type="match status" value="1"/>
</dbReference>
<evidence type="ECO:0000256" key="1">
    <source>
        <dbReference type="ARBA" id="ARBA00022598"/>
    </source>
</evidence>
<evidence type="ECO:0000313" key="6">
    <source>
        <dbReference type="EMBL" id="QKG84479.1"/>
    </source>
</evidence>
<dbReference type="GO" id="GO:0046872">
    <property type="term" value="F:metal ion binding"/>
    <property type="evidence" value="ECO:0007669"/>
    <property type="project" value="InterPro"/>
</dbReference>
<keyword evidence="3 4" id="KW-0067">ATP-binding</keyword>
<keyword evidence="7" id="KW-1185">Reference proteome</keyword>
<evidence type="ECO:0000313" key="7">
    <source>
        <dbReference type="Proteomes" id="UP000503088"/>
    </source>
</evidence>
<keyword evidence="2 4" id="KW-0547">Nucleotide-binding</keyword>
<dbReference type="PANTHER" id="PTHR43585:SF2">
    <property type="entry name" value="ATP-GRASP ENZYME FSQD"/>
    <property type="match status" value="1"/>
</dbReference>
<proteinExistence type="predicted"/>
<dbReference type="PROSITE" id="PS50975">
    <property type="entry name" value="ATP_GRASP"/>
    <property type="match status" value="1"/>
</dbReference>
<dbReference type="Proteomes" id="UP000503088">
    <property type="component" value="Chromosome"/>
</dbReference>
<dbReference type="RefSeq" id="WP_173222206.1">
    <property type="nucleotide sequence ID" value="NZ_CP048104.1"/>
</dbReference>
<evidence type="ECO:0000256" key="4">
    <source>
        <dbReference type="PROSITE-ProRule" id="PRU00409"/>
    </source>
</evidence>
<dbReference type="Pfam" id="PF18130">
    <property type="entry name" value="ATPgrasp_N"/>
    <property type="match status" value="1"/>
</dbReference>
<dbReference type="PANTHER" id="PTHR43585">
    <property type="entry name" value="FUMIPYRROLE BIOSYNTHESIS PROTEIN C"/>
    <property type="match status" value="1"/>
</dbReference>
<dbReference type="EMBL" id="CP048104">
    <property type="protein sequence ID" value="QKG84479.1"/>
    <property type="molecule type" value="Genomic_DNA"/>
</dbReference>